<dbReference type="GO" id="GO:0005886">
    <property type="term" value="C:plasma membrane"/>
    <property type="evidence" value="ECO:0007669"/>
    <property type="project" value="TreeGrafter"/>
</dbReference>
<reference evidence="4 5" key="1">
    <citation type="submission" date="2020-05" db="EMBL/GenBank/DDBJ databases">
        <title>Parvularcula mediterraneae sp. nov., isolated from polypropylene straw from shallow seawater of the seashore of Laganas in Zakynthos island, Greece.</title>
        <authorList>
            <person name="Szabo I."/>
            <person name="Al-Omari J."/>
            <person name="Rado J."/>
            <person name="Szerdahelyi G.S."/>
        </authorList>
    </citation>
    <scope>NUCLEOTIDE SEQUENCE [LARGE SCALE GENOMIC DNA]</scope>
    <source>
        <strain evidence="4 5">ZS-1/3</strain>
    </source>
</reference>
<dbReference type="Pfam" id="PF02518">
    <property type="entry name" value="HATPase_c"/>
    <property type="match status" value="1"/>
</dbReference>
<evidence type="ECO:0000259" key="3">
    <source>
        <dbReference type="PROSITE" id="PS50109"/>
    </source>
</evidence>
<keyword evidence="5" id="KW-1185">Reference proteome</keyword>
<dbReference type="InterPro" id="IPR003594">
    <property type="entry name" value="HATPase_dom"/>
</dbReference>
<dbReference type="PRINTS" id="PR00344">
    <property type="entry name" value="BCTRLSENSOR"/>
</dbReference>
<comment type="caution">
    <text evidence="4">The sequence shown here is derived from an EMBL/GenBank/DDBJ whole genome shotgun (WGS) entry which is preliminary data.</text>
</comment>
<evidence type="ECO:0000256" key="1">
    <source>
        <dbReference type="ARBA" id="ARBA00000085"/>
    </source>
</evidence>
<sequence>MTDRAELYKEAVKALRHDARNLLNAVVIMQEHAEKLDDPKSKQFADYLDDKVRAMVRLGERADIIAGIASTENTVHDLYVLVGTVVDQLEAEEGQVTVQLGASEATCDGALTCLALEEVLVNAVQTGSRVTVSFDHDAGALTVADQGPGVPGAALPKLFEPYRGAKRPGGSSLGLPMARLAMRAQSGELDLSTDKDTGTTVRLVLPNA</sequence>
<dbReference type="RefSeq" id="WP_173198587.1">
    <property type="nucleotide sequence ID" value="NZ_JABFCX010000002.1"/>
</dbReference>
<dbReference type="GO" id="GO:0000155">
    <property type="term" value="F:phosphorelay sensor kinase activity"/>
    <property type="evidence" value="ECO:0007669"/>
    <property type="project" value="TreeGrafter"/>
</dbReference>
<dbReference type="PANTHER" id="PTHR45569">
    <property type="entry name" value="SENSOR PROTEIN KDPD"/>
    <property type="match status" value="1"/>
</dbReference>
<evidence type="ECO:0000313" key="4">
    <source>
        <dbReference type="EMBL" id="NNU16403.1"/>
    </source>
</evidence>
<dbReference type="InterPro" id="IPR036890">
    <property type="entry name" value="HATPase_C_sf"/>
</dbReference>
<name>A0A7Y3W5D4_9PROT</name>
<keyword evidence="4" id="KW-0418">Kinase</keyword>
<protein>
    <recommendedName>
        <fullName evidence="2">histidine kinase</fullName>
        <ecNumber evidence="2">2.7.13.3</ecNumber>
    </recommendedName>
</protein>
<evidence type="ECO:0000256" key="2">
    <source>
        <dbReference type="ARBA" id="ARBA00012438"/>
    </source>
</evidence>
<dbReference type="AlphaFoldDB" id="A0A7Y3W5D4"/>
<dbReference type="Gene3D" id="3.30.565.10">
    <property type="entry name" value="Histidine kinase-like ATPase, C-terminal domain"/>
    <property type="match status" value="1"/>
</dbReference>
<dbReference type="PROSITE" id="PS50109">
    <property type="entry name" value="HIS_KIN"/>
    <property type="match status" value="1"/>
</dbReference>
<organism evidence="4 5">
    <name type="scientific">Parvularcula mediterranea</name>
    <dbReference type="NCBI Taxonomy" id="2732508"/>
    <lineage>
        <taxon>Bacteria</taxon>
        <taxon>Pseudomonadati</taxon>
        <taxon>Pseudomonadota</taxon>
        <taxon>Alphaproteobacteria</taxon>
        <taxon>Parvularculales</taxon>
        <taxon>Parvularculaceae</taxon>
        <taxon>Parvularcula</taxon>
    </lineage>
</organism>
<gene>
    <name evidence="4" type="ORF">HK107_08730</name>
</gene>
<proteinExistence type="predicted"/>
<comment type="catalytic activity">
    <reaction evidence="1">
        <text>ATP + protein L-histidine = ADP + protein N-phospho-L-histidine.</text>
        <dbReference type="EC" id="2.7.13.3"/>
    </reaction>
</comment>
<dbReference type="InterPro" id="IPR052023">
    <property type="entry name" value="Histidine_kinase_KdpD"/>
</dbReference>
<evidence type="ECO:0000313" key="5">
    <source>
        <dbReference type="Proteomes" id="UP000536835"/>
    </source>
</evidence>
<dbReference type="Proteomes" id="UP000536835">
    <property type="component" value="Unassembled WGS sequence"/>
</dbReference>
<keyword evidence="4" id="KW-0808">Transferase</keyword>
<feature type="domain" description="Histidine kinase" evidence="3">
    <location>
        <begin position="14"/>
        <end position="208"/>
    </location>
</feature>
<dbReference type="SUPFAM" id="SSF55874">
    <property type="entry name" value="ATPase domain of HSP90 chaperone/DNA topoisomerase II/histidine kinase"/>
    <property type="match status" value="1"/>
</dbReference>
<accession>A0A7Y3W5D4</accession>
<dbReference type="InterPro" id="IPR004358">
    <property type="entry name" value="Sig_transdc_His_kin-like_C"/>
</dbReference>
<dbReference type="EMBL" id="JABFCX010000002">
    <property type="protein sequence ID" value="NNU16403.1"/>
    <property type="molecule type" value="Genomic_DNA"/>
</dbReference>
<dbReference type="EC" id="2.7.13.3" evidence="2"/>
<dbReference type="PANTHER" id="PTHR45569:SF1">
    <property type="entry name" value="SENSOR PROTEIN KDPD"/>
    <property type="match status" value="1"/>
</dbReference>
<dbReference type="InterPro" id="IPR005467">
    <property type="entry name" value="His_kinase_dom"/>
</dbReference>
<dbReference type="SMART" id="SM00387">
    <property type="entry name" value="HATPase_c"/>
    <property type="match status" value="1"/>
</dbReference>